<dbReference type="AlphaFoldDB" id="A0A916J0T8"/>
<dbReference type="RefSeq" id="WP_211950856.1">
    <property type="nucleotide sequence ID" value="NZ_CAJPUY010000035.1"/>
</dbReference>
<dbReference type="Pfam" id="PF00857">
    <property type="entry name" value="Isochorismatase"/>
    <property type="match status" value="1"/>
</dbReference>
<keyword evidence="3" id="KW-1185">Reference proteome</keyword>
<dbReference type="InterPro" id="IPR053152">
    <property type="entry name" value="Hydrolase_YcaC-like"/>
</dbReference>
<feature type="domain" description="Isochorismatase-like" evidence="1">
    <location>
        <begin position="10"/>
        <end position="161"/>
    </location>
</feature>
<evidence type="ECO:0000259" key="1">
    <source>
        <dbReference type="Pfam" id="PF00857"/>
    </source>
</evidence>
<dbReference type="EMBL" id="CAJPUY010000035">
    <property type="protein sequence ID" value="CAG2157475.1"/>
    <property type="molecule type" value="Genomic_DNA"/>
</dbReference>
<keyword evidence="2" id="KW-0378">Hydrolase</keyword>
<dbReference type="InterPro" id="IPR036380">
    <property type="entry name" value="Isochorismatase-like_sf"/>
</dbReference>
<dbReference type="GO" id="GO:0016787">
    <property type="term" value="F:hydrolase activity"/>
    <property type="evidence" value="ECO:0007669"/>
    <property type="project" value="UniProtKB-KW"/>
</dbReference>
<proteinExistence type="predicted"/>
<reference evidence="2" key="1">
    <citation type="submission" date="2021-03" db="EMBL/GenBank/DDBJ databases">
        <authorList>
            <person name="Peeters C."/>
        </authorList>
    </citation>
    <scope>NUCLEOTIDE SEQUENCE</scope>
    <source>
        <strain evidence="2">LMG 31506</strain>
    </source>
</reference>
<dbReference type="PANTHER" id="PTHR43559:SF1">
    <property type="entry name" value="HYDROLASE"/>
    <property type="match status" value="1"/>
</dbReference>
<dbReference type="EC" id="4.-.-.-" evidence="2"/>
<dbReference type="PANTHER" id="PTHR43559">
    <property type="entry name" value="HYDROLASE YCAC-RELATED"/>
    <property type="match status" value="1"/>
</dbReference>
<sequence>MDELNSPQECALVLVDPQAGLGFAVQSMDRQQLLNNLVALVETARTFDVPTILSTSATKVYSGPPFPAIRELLPDVPVYDRRSMNLWEDDAARQAVIATGRKKLLFAGMLTEACVCFPVLCCLAEGYQAFVVADACGGATVDSHHYALDRMRSKGAEVTSWLQVLLEFQRDWTRKETYDRARGLVERFGGGYGMGLKYARDMLVKPT</sequence>
<keyword evidence="2" id="KW-0456">Lyase</keyword>
<dbReference type="GO" id="GO:0016829">
    <property type="term" value="F:lyase activity"/>
    <property type="evidence" value="ECO:0007669"/>
    <property type="project" value="UniProtKB-KW"/>
</dbReference>
<organism evidence="2 3">
    <name type="scientific">Cupriavidus yeoncheonensis</name>
    <dbReference type="NCBI Taxonomy" id="1462994"/>
    <lineage>
        <taxon>Bacteria</taxon>
        <taxon>Pseudomonadati</taxon>
        <taxon>Pseudomonadota</taxon>
        <taxon>Betaproteobacteria</taxon>
        <taxon>Burkholderiales</taxon>
        <taxon>Burkholderiaceae</taxon>
        <taxon>Cupriavidus</taxon>
    </lineage>
</organism>
<comment type="caution">
    <text evidence="2">The sequence shown here is derived from an EMBL/GenBank/DDBJ whole genome shotgun (WGS) entry which is preliminary data.</text>
</comment>
<name>A0A916J0T8_9BURK</name>
<dbReference type="SUPFAM" id="SSF52499">
    <property type="entry name" value="Isochorismatase-like hydrolases"/>
    <property type="match status" value="1"/>
</dbReference>
<gene>
    <name evidence="2" type="primary">ycaC_3</name>
    <name evidence="2" type="ORF">LMG31506_06027</name>
</gene>
<evidence type="ECO:0000313" key="2">
    <source>
        <dbReference type="EMBL" id="CAG2157475.1"/>
    </source>
</evidence>
<accession>A0A916J0T8</accession>
<dbReference type="InterPro" id="IPR000868">
    <property type="entry name" value="Isochorismatase-like_dom"/>
</dbReference>
<evidence type="ECO:0000313" key="3">
    <source>
        <dbReference type="Proteomes" id="UP000672934"/>
    </source>
</evidence>
<dbReference type="Proteomes" id="UP000672934">
    <property type="component" value="Unassembled WGS sequence"/>
</dbReference>
<dbReference type="Gene3D" id="3.40.50.850">
    <property type="entry name" value="Isochorismatase-like"/>
    <property type="match status" value="1"/>
</dbReference>
<protein>
    <submittedName>
        <fullName evidence="2">Hydrolase YcaC</fullName>
        <ecNumber evidence="2">4.-.-.-</ecNumber>
    </submittedName>
</protein>
<dbReference type="CDD" id="cd01012">
    <property type="entry name" value="YcaC_related"/>
    <property type="match status" value="1"/>
</dbReference>